<sequence length="989" mass="109708">MQSMGAVDYGKSGSSNSSGGPPGGPPPVDDWLPTMTSSRNAKWYYSAFHNVTAMVGAGVLGLPYALSELGWGPGITLLILSWIITLYTLWQMVEMHEMVPGKRFDRYHELGQHAFGEKLGLWIVVPQQIIVEVSTCIIYMVTGGQSLKKFHDIVCPNCKEIKLTYFILIFSSVHFVLSHLPNLDSIAAVSLSAAVMSLSYSTIAWVASVAKGREPDVSYDYREPTTAGNVFNFFTALGDIGFAYAGHNVVLEIQATIPSTEEKPSKGPMWKGVLVAYLVVAVCYFPVAIGGYYIFGNSVDDNILITLQKPSWLVAVANMFVVVHVIGSYQVYAMPVFDMLELFLVKKIKLKPSTKLRFISRTLYVPEEGKLREVLLLPELSDSHRKPNPKDSMEEEIKAEFKRYGFILEDEEEILQKCLTFCIEYKLSPSDLVSSWDVFSLNRGLELTVQGELMGAFLQQLQNEQTEAIIKQEPGLHFYSNDVAMLLDDENEDTKEGILHTPINQSATPHLDSSDSAQKTDGSIFGSRKQLELVTPFGQRKNKFVVQFSLNEPSSSTETIKQEINHEASEDDIIKRVQPSKRCSIHINSCQPEIGCRFMYDRIEAKFSFLENRIRKRAAILAASGFEEPTDPSIASQRSLFAVGMVCCEEEGRLKEKPVLLQSRQDCSTSFSSSTEGVEHSGGQRVRLDLQKLDHFSIFPGQARINYQDVVGVEGHNPSGHCLIASKIIDHVPSSVSVDENLPPAKRQAADSKLQLTGASCAMQELSMIIAAGPFTTTDNLLFEPLTDLLAYAKRKQPQVLILIGPFIDSEHPEIQKATVNMTFDDMFRLEILGRLQDYVEYMGSTANVILVPSTRDANHDLVFPQPAFDIQSSDLKHQVYSITNPGTFSVNEVTVACCSVDILKQLSAEEISRNPEGGSKQRMATLANHLLNQQRHVLSPGERSKEGEQHKCLCINPGRLARGEGGGFFVELNYHGSPDSAIASIIRL</sequence>
<protein>
    <submittedName>
        <fullName evidence="1">Uncharacterized protein</fullName>
    </submittedName>
</protein>
<gene>
    <name evidence="1" type="ORF">M9H77_10276</name>
</gene>
<evidence type="ECO:0000313" key="2">
    <source>
        <dbReference type="Proteomes" id="UP001060085"/>
    </source>
</evidence>
<comment type="caution">
    <text evidence="1">The sequence shown here is derived from an EMBL/GenBank/DDBJ whole genome shotgun (WGS) entry which is preliminary data.</text>
</comment>
<proteinExistence type="predicted"/>
<reference evidence="2" key="1">
    <citation type="journal article" date="2023" name="Nat. Plants">
        <title>Single-cell RNA sequencing provides a high-resolution roadmap for understanding the multicellular compartmentation of specialized metabolism.</title>
        <authorList>
            <person name="Sun S."/>
            <person name="Shen X."/>
            <person name="Li Y."/>
            <person name="Li Y."/>
            <person name="Wang S."/>
            <person name="Li R."/>
            <person name="Zhang H."/>
            <person name="Shen G."/>
            <person name="Guo B."/>
            <person name="Wei J."/>
            <person name="Xu J."/>
            <person name="St-Pierre B."/>
            <person name="Chen S."/>
            <person name="Sun C."/>
        </authorList>
    </citation>
    <scope>NUCLEOTIDE SEQUENCE [LARGE SCALE GENOMIC DNA]</scope>
</reference>
<evidence type="ECO:0000313" key="1">
    <source>
        <dbReference type="EMBL" id="KAI5679326.1"/>
    </source>
</evidence>
<accession>A0ACC0C353</accession>
<name>A0ACC0C353_CATRO</name>
<keyword evidence="2" id="KW-1185">Reference proteome</keyword>
<dbReference type="EMBL" id="CM044702">
    <property type="protein sequence ID" value="KAI5679326.1"/>
    <property type="molecule type" value="Genomic_DNA"/>
</dbReference>
<organism evidence="1 2">
    <name type="scientific">Catharanthus roseus</name>
    <name type="common">Madagascar periwinkle</name>
    <name type="synonym">Vinca rosea</name>
    <dbReference type="NCBI Taxonomy" id="4058"/>
    <lineage>
        <taxon>Eukaryota</taxon>
        <taxon>Viridiplantae</taxon>
        <taxon>Streptophyta</taxon>
        <taxon>Embryophyta</taxon>
        <taxon>Tracheophyta</taxon>
        <taxon>Spermatophyta</taxon>
        <taxon>Magnoliopsida</taxon>
        <taxon>eudicotyledons</taxon>
        <taxon>Gunneridae</taxon>
        <taxon>Pentapetalae</taxon>
        <taxon>asterids</taxon>
        <taxon>lamiids</taxon>
        <taxon>Gentianales</taxon>
        <taxon>Apocynaceae</taxon>
        <taxon>Rauvolfioideae</taxon>
        <taxon>Vinceae</taxon>
        <taxon>Catharanthinae</taxon>
        <taxon>Catharanthus</taxon>
    </lineage>
</organism>
<dbReference type="Proteomes" id="UP001060085">
    <property type="component" value="Linkage Group LG02"/>
</dbReference>